<proteinExistence type="inferred from homology"/>
<reference evidence="3" key="1">
    <citation type="submission" date="2021-10" db="EMBL/GenBank/DDBJ databases">
        <title>The complete genome sequence of Leeia sp. TBRC 13508.</title>
        <authorList>
            <person name="Charoenyingcharoen P."/>
            <person name="Yukphan P."/>
        </authorList>
    </citation>
    <scope>NUCLEOTIDE SEQUENCE</scope>
    <source>
        <strain evidence="3">TBRC 13508</strain>
    </source>
</reference>
<dbReference type="SUPFAM" id="SSF52833">
    <property type="entry name" value="Thioredoxin-like"/>
    <property type="match status" value="1"/>
</dbReference>
<comment type="caution">
    <text evidence="3">The sequence shown here is derived from an EMBL/GenBank/DDBJ whole genome shotgun (WGS) entry which is preliminary data.</text>
</comment>
<sequence length="148" mass="15896">MTIMTPGMQEAGLLARLAGLGYQEVTLDSLEAIASEHPHTLVMLSDDPVKYPEVMDNVVIVPEVLKALPAGSFFPVYANLAESKAIAKKYGVIKFPALVFLRGTDYVGLIGGLMDWPDIVHAFASKLKATTQRPPSVGIPVVTEQKGC</sequence>
<evidence type="ECO:0000313" key="3">
    <source>
        <dbReference type="EMBL" id="MCB6182382.1"/>
    </source>
</evidence>
<evidence type="ECO:0000256" key="1">
    <source>
        <dbReference type="ARBA" id="ARBA00009004"/>
    </source>
</evidence>
<dbReference type="Proteomes" id="UP001165395">
    <property type="component" value="Unassembled WGS sequence"/>
</dbReference>
<keyword evidence="4" id="KW-1185">Reference proteome</keyword>
<gene>
    <name evidence="3" type="ORF">LIN78_02285</name>
</gene>
<protein>
    <recommendedName>
        <fullName evidence="2">Hydrogenase expression/formation protein</fullName>
    </recommendedName>
</protein>
<dbReference type="PIRSF" id="PIRSF038934">
    <property type="entry name" value="HyaE_HupG"/>
    <property type="match status" value="1"/>
</dbReference>
<dbReference type="Gene3D" id="3.40.30.10">
    <property type="entry name" value="Glutaredoxin"/>
    <property type="match status" value="1"/>
</dbReference>
<dbReference type="InterPro" id="IPR036249">
    <property type="entry name" value="Thioredoxin-like_sf"/>
</dbReference>
<organism evidence="3 4">
    <name type="scientific">Leeia speluncae</name>
    <dbReference type="NCBI Taxonomy" id="2884804"/>
    <lineage>
        <taxon>Bacteria</taxon>
        <taxon>Pseudomonadati</taxon>
        <taxon>Pseudomonadota</taxon>
        <taxon>Betaproteobacteria</taxon>
        <taxon>Neisseriales</taxon>
        <taxon>Leeiaceae</taxon>
        <taxon>Leeia</taxon>
    </lineage>
</organism>
<name>A0ABS8D2H9_9NEIS</name>
<evidence type="ECO:0000313" key="4">
    <source>
        <dbReference type="Proteomes" id="UP001165395"/>
    </source>
</evidence>
<dbReference type="RefSeq" id="WP_227178049.1">
    <property type="nucleotide sequence ID" value="NZ_JAJBZT010000001.1"/>
</dbReference>
<dbReference type="InterPro" id="IPR010893">
    <property type="entry name" value="NiFe-hyd_mat_HyaE"/>
</dbReference>
<comment type="similarity">
    <text evidence="1 2">Belongs to the HupG/HyaE family.</text>
</comment>
<dbReference type="Pfam" id="PF07449">
    <property type="entry name" value="HyaE"/>
    <property type="match status" value="1"/>
</dbReference>
<accession>A0ABS8D2H9</accession>
<dbReference type="EMBL" id="JAJBZT010000001">
    <property type="protein sequence ID" value="MCB6182382.1"/>
    <property type="molecule type" value="Genomic_DNA"/>
</dbReference>
<evidence type="ECO:0000256" key="2">
    <source>
        <dbReference type="PIRNR" id="PIRNR038934"/>
    </source>
</evidence>